<feature type="region of interest" description="Disordered" evidence="3">
    <location>
        <begin position="307"/>
        <end position="347"/>
    </location>
</feature>
<accession>A0A4P9XCB0</accession>
<dbReference type="GO" id="GO:0000287">
    <property type="term" value="F:magnesium ion binding"/>
    <property type="evidence" value="ECO:0007669"/>
    <property type="project" value="InterPro"/>
</dbReference>
<sequence>MPLSASRALRQMYASNEPSRLKTYEAAGELLVIPPESPFVVRLDGVSFYRLTKGVTKPFDLRITRAMRRTAMDLMSHFSPTTVYTQSDEISLVYLPAMGPQSVNHDKQKRRPNAVFPHLYAGRIIKIASTIASYTAVRFNYHLQQEDWTDLAPQHQRTLLNATACFDGRAFACSYEDLANQIFWRSNFDGLRNAVSHFAQSVLPAGTLQGRNLTQQLELLAERGRSPFAEVEPCHMWGTWLKRETYQMPASAKRGRSRAIPVMPAFVTRRRIRFGCFNWADYTPAQRLAFTAAPLWLDRAPDVDVSTNTSAAPAGSLESSLDVDASLPQFPWPPKSAIEDDPYQPQF</sequence>
<evidence type="ECO:0000256" key="2">
    <source>
        <dbReference type="ARBA" id="ARBA00032480"/>
    </source>
</evidence>
<dbReference type="EMBL" id="ML014129">
    <property type="protein sequence ID" value="RKP03053.1"/>
    <property type="molecule type" value="Genomic_DNA"/>
</dbReference>
<dbReference type="OrthoDB" id="5959761at2759"/>
<dbReference type="Pfam" id="PF04446">
    <property type="entry name" value="Thg1"/>
    <property type="match status" value="1"/>
</dbReference>
<evidence type="ECO:0000259" key="4">
    <source>
        <dbReference type="Pfam" id="PF04446"/>
    </source>
</evidence>
<gene>
    <name evidence="5" type="ORF">CXG81DRAFT_10020</name>
</gene>
<name>A0A4P9XCB0_9FUNG</name>
<dbReference type="PANTHER" id="PTHR12729:SF1">
    <property type="entry name" value="TRNAHIS GUANYLYLTRANSFERASE CATALYTIC DOMAIN-CONTAINING PROTEIN"/>
    <property type="match status" value="1"/>
</dbReference>
<dbReference type="AlphaFoldDB" id="A0A4P9XCB0"/>
<keyword evidence="6" id="KW-1185">Reference proteome</keyword>
<evidence type="ECO:0000256" key="3">
    <source>
        <dbReference type="SAM" id="MobiDB-lite"/>
    </source>
</evidence>
<dbReference type="InterPro" id="IPR007537">
    <property type="entry name" value="tRNAHis_GuaTrfase_Thg1"/>
</dbReference>
<proteinExistence type="predicted"/>
<protein>
    <recommendedName>
        <fullName evidence="1">tRNA(His) guanylyltransferase</fullName>
    </recommendedName>
    <alternativeName>
        <fullName evidence="2">tRNA-histidine guanylyltransferase</fullName>
    </alternativeName>
</protein>
<dbReference type="GO" id="GO:0008193">
    <property type="term" value="F:tRNA guanylyltransferase activity"/>
    <property type="evidence" value="ECO:0007669"/>
    <property type="project" value="InterPro"/>
</dbReference>
<evidence type="ECO:0000256" key="1">
    <source>
        <dbReference type="ARBA" id="ARBA00015443"/>
    </source>
</evidence>
<evidence type="ECO:0000313" key="6">
    <source>
        <dbReference type="Proteomes" id="UP000274922"/>
    </source>
</evidence>
<evidence type="ECO:0000313" key="5">
    <source>
        <dbReference type="EMBL" id="RKP03053.1"/>
    </source>
</evidence>
<organism evidence="5 6">
    <name type="scientific">Caulochytrium protostelioides</name>
    <dbReference type="NCBI Taxonomy" id="1555241"/>
    <lineage>
        <taxon>Eukaryota</taxon>
        <taxon>Fungi</taxon>
        <taxon>Fungi incertae sedis</taxon>
        <taxon>Chytridiomycota</taxon>
        <taxon>Chytridiomycota incertae sedis</taxon>
        <taxon>Chytridiomycetes</taxon>
        <taxon>Caulochytriales</taxon>
        <taxon>Caulochytriaceae</taxon>
        <taxon>Caulochytrium</taxon>
    </lineage>
</organism>
<dbReference type="GO" id="GO:0006400">
    <property type="term" value="P:tRNA modification"/>
    <property type="evidence" value="ECO:0007669"/>
    <property type="project" value="InterPro"/>
</dbReference>
<reference evidence="6" key="1">
    <citation type="journal article" date="2018" name="Nat. Microbiol.">
        <title>Leveraging single-cell genomics to expand the fungal tree of life.</title>
        <authorList>
            <person name="Ahrendt S.R."/>
            <person name="Quandt C.A."/>
            <person name="Ciobanu D."/>
            <person name="Clum A."/>
            <person name="Salamov A."/>
            <person name="Andreopoulos B."/>
            <person name="Cheng J.F."/>
            <person name="Woyke T."/>
            <person name="Pelin A."/>
            <person name="Henrissat B."/>
            <person name="Reynolds N.K."/>
            <person name="Benny G.L."/>
            <person name="Smith M.E."/>
            <person name="James T.Y."/>
            <person name="Grigoriev I.V."/>
        </authorList>
    </citation>
    <scope>NUCLEOTIDE SEQUENCE [LARGE SCALE GENOMIC DNA]</scope>
    <source>
        <strain evidence="6">ATCC 52028</strain>
    </source>
</reference>
<dbReference type="PANTHER" id="PTHR12729">
    <property type="entry name" value="TRNA(HIS) GUANYLYLTRANSFERASE-RELATED"/>
    <property type="match status" value="1"/>
</dbReference>
<dbReference type="Gene3D" id="3.30.70.3000">
    <property type="match status" value="1"/>
</dbReference>
<dbReference type="InterPro" id="IPR024956">
    <property type="entry name" value="tRNAHis_GuaTrfase_cat"/>
</dbReference>
<feature type="domain" description="tRNAHis guanylyltransferase catalytic" evidence="4">
    <location>
        <begin position="20"/>
        <end position="173"/>
    </location>
</feature>
<dbReference type="Proteomes" id="UP000274922">
    <property type="component" value="Unassembled WGS sequence"/>
</dbReference>
<dbReference type="InterPro" id="IPR038469">
    <property type="entry name" value="tRNAHis_GuaTrfase_Thg1_sf"/>
</dbReference>